<keyword evidence="6" id="KW-0344">Guanine-nucleotide releasing factor</keyword>
<name>A0A7E4VMA0_PANRE</name>
<dbReference type="SMART" id="SM00325">
    <property type="entry name" value="RhoGEF"/>
    <property type="match status" value="1"/>
</dbReference>
<dbReference type="WBParaSite" id="Pan_g21877.t1">
    <property type="protein sequence ID" value="Pan_g21877.t1"/>
    <property type="gene ID" value="Pan_g21877"/>
</dbReference>
<dbReference type="SMART" id="SM00228">
    <property type="entry name" value="PDZ"/>
    <property type="match status" value="1"/>
</dbReference>
<evidence type="ECO:0000313" key="18">
    <source>
        <dbReference type="WBParaSite" id="Pan_g21877.t1"/>
    </source>
</evidence>
<keyword evidence="17" id="KW-1185">Reference proteome</keyword>
<dbReference type="InterPro" id="IPR041020">
    <property type="entry name" value="PH_16"/>
</dbReference>
<feature type="compositionally biased region" description="Pro residues" evidence="11">
    <location>
        <begin position="1383"/>
        <end position="1395"/>
    </location>
</feature>
<dbReference type="GO" id="GO:0016020">
    <property type="term" value="C:membrane"/>
    <property type="evidence" value="ECO:0007669"/>
    <property type="project" value="UniProtKB-SubCell"/>
</dbReference>
<feature type="compositionally biased region" description="Pro residues" evidence="11">
    <location>
        <begin position="645"/>
        <end position="661"/>
    </location>
</feature>
<dbReference type="InterPro" id="IPR002219">
    <property type="entry name" value="PKC_DAG/PE"/>
</dbReference>
<dbReference type="PROSITE" id="PS50010">
    <property type="entry name" value="DH_2"/>
    <property type="match status" value="1"/>
</dbReference>
<evidence type="ECO:0000256" key="6">
    <source>
        <dbReference type="ARBA" id="ARBA00022658"/>
    </source>
</evidence>
<proteinExistence type="predicted"/>
<feature type="region of interest" description="Disordered" evidence="11">
    <location>
        <begin position="1376"/>
        <end position="1395"/>
    </location>
</feature>
<dbReference type="Gene3D" id="2.30.42.10">
    <property type="match status" value="1"/>
</dbReference>
<dbReference type="Pfam" id="PF00130">
    <property type="entry name" value="C1_1"/>
    <property type="match status" value="1"/>
</dbReference>
<evidence type="ECO:0000259" key="15">
    <source>
        <dbReference type="PROSITE" id="PS50106"/>
    </source>
</evidence>
<dbReference type="GO" id="GO:0005085">
    <property type="term" value="F:guanyl-nucleotide exchange factor activity"/>
    <property type="evidence" value="ECO:0007669"/>
    <property type="project" value="UniProtKB-KW"/>
</dbReference>
<dbReference type="InterPro" id="IPR035899">
    <property type="entry name" value="DBL_dom_sf"/>
</dbReference>
<dbReference type="SMART" id="SM00233">
    <property type="entry name" value="PH"/>
    <property type="match status" value="1"/>
</dbReference>
<evidence type="ECO:0000259" key="13">
    <source>
        <dbReference type="PROSITE" id="PS50010"/>
    </source>
</evidence>
<evidence type="ECO:0000256" key="7">
    <source>
        <dbReference type="ARBA" id="ARBA00022723"/>
    </source>
</evidence>
<feature type="region of interest" description="Disordered" evidence="11">
    <location>
        <begin position="1"/>
        <end position="24"/>
    </location>
</feature>
<evidence type="ECO:0000259" key="14">
    <source>
        <dbReference type="PROSITE" id="PS50081"/>
    </source>
</evidence>
<dbReference type="InterPro" id="IPR036305">
    <property type="entry name" value="RGS_sf"/>
</dbReference>
<evidence type="ECO:0000256" key="3">
    <source>
        <dbReference type="ARBA" id="ARBA00022468"/>
    </source>
</evidence>
<keyword evidence="5" id="KW-0597">Phosphoprotein</keyword>
<dbReference type="SMART" id="SM00109">
    <property type="entry name" value="C1"/>
    <property type="match status" value="1"/>
</dbReference>
<organism evidence="17 18">
    <name type="scientific">Panagrellus redivivus</name>
    <name type="common">Microworm</name>
    <dbReference type="NCBI Taxonomy" id="6233"/>
    <lineage>
        <taxon>Eukaryota</taxon>
        <taxon>Metazoa</taxon>
        <taxon>Ecdysozoa</taxon>
        <taxon>Nematoda</taxon>
        <taxon>Chromadorea</taxon>
        <taxon>Rhabditida</taxon>
        <taxon>Tylenchina</taxon>
        <taxon>Panagrolaimomorpha</taxon>
        <taxon>Panagrolaimoidea</taxon>
        <taxon>Panagrolaimidae</taxon>
        <taxon>Panagrellus</taxon>
    </lineage>
</organism>
<evidence type="ECO:0000256" key="11">
    <source>
        <dbReference type="SAM" id="MobiDB-lite"/>
    </source>
</evidence>
<feature type="region of interest" description="Disordered" evidence="11">
    <location>
        <begin position="639"/>
        <end position="661"/>
    </location>
</feature>
<feature type="domain" description="PDZ" evidence="15">
    <location>
        <begin position="65"/>
        <end position="142"/>
    </location>
</feature>
<evidence type="ECO:0000256" key="4">
    <source>
        <dbReference type="ARBA" id="ARBA00022490"/>
    </source>
</evidence>
<evidence type="ECO:0000259" key="12">
    <source>
        <dbReference type="PROSITE" id="PS50003"/>
    </source>
</evidence>
<dbReference type="PROSITE" id="PS50132">
    <property type="entry name" value="RGS"/>
    <property type="match status" value="1"/>
</dbReference>
<dbReference type="Pfam" id="PF17838">
    <property type="entry name" value="PH_16"/>
    <property type="match status" value="1"/>
</dbReference>
<evidence type="ECO:0000256" key="8">
    <source>
        <dbReference type="ARBA" id="ARBA00022833"/>
    </source>
</evidence>
<dbReference type="PANTHER" id="PTHR45872">
    <property type="entry name" value="RHO GUANINE NUCLEOTIDE EXCHANGE FACTOR 2, ISOFORM D"/>
    <property type="match status" value="1"/>
</dbReference>
<dbReference type="InterPro" id="IPR046349">
    <property type="entry name" value="C1-like_sf"/>
</dbReference>
<dbReference type="InterPro" id="IPR011993">
    <property type="entry name" value="PH-like_dom_sf"/>
</dbReference>
<keyword evidence="10" id="KW-0472">Membrane</keyword>
<dbReference type="CDD" id="cd00160">
    <property type="entry name" value="RhoGEF"/>
    <property type="match status" value="1"/>
</dbReference>
<evidence type="ECO:0000256" key="2">
    <source>
        <dbReference type="ARBA" id="ARBA00004496"/>
    </source>
</evidence>
<feature type="compositionally biased region" description="Polar residues" evidence="11">
    <location>
        <begin position="678"/>
        <end position="688"/>
    </location>
</feature>
<dbReference type="Gene3D" id="3.30.60.20">
    <property type="match status" value="1"/>
</dbReference>
<protein>
    <submittedName>
        <fullName evidence="18">PDZ domain-containing protein</fullName>
    </submittedName>
</protein>
<dbReference type="InterPro" id="IPR016137">
    <property type="entry name" value="RGS"/>
</dbReference>
<dbReference type="Pfam" id="PF00621">
    <property type="entry name" value="RhoGEF"/>
    <property type="match status" value="1"/>
</dbReference>
<evidence type="ECO:0000256" key="1">
    <source>
        <dbReference type="ARBA" id="ARBA00004370"/>
    </source>
</evidence>
<feature type="domain" description="RGS" evidence="16">
    <location>
        <begin position="284"/>
        <end position="386"/>
    </location>
</feature>
<dbReference type="PROSITE" id="PS00479">
    <property type="entry name" value="ZF_DAG_PE_1"/>
    <property type="match status" value="1"/>
</dbReference>
<sequence length="1395" mass="156893">MHTANGLKPMGGGPVSTTSTVDPRRPYCRIMDDAAVVRSSTLPNPVRNAMSTVGDLDKRQLVERCVVITKQPDGYGLTVTGENPVFVDYVKPEGAAFFAGVRQGDRILKVNGMPVSRSNHHEVVRMISDGQNVVLALLGKPTDYSTTPHAANGQTAIMTQGAYDYEIPNSTEDIRRRQIDKLNEMLRTERSYIESIQHECGQEDRVHVRLALERIRVLEQRLRTIKVHEEHQNPVIVEPVKSWVDSGGMHYIPAADVGFMGDVSEEDDNEIHHHNNFDQSSFMNLEELKSRPAHLASFINFLLNNSNPSSLLFHLITDAYQSANSPVKELRRFAYEIFSTFLIPNAPLAMANISQPLIQAMDKILKATVNATDQNVDQLRKIFVPARTRALDDINECLADFRQKRQYGPDANQLDNITKGDHAMEYRVSEQMLMKTLETLYNSTNGDLENCEARLLALIMSVATVIKVTLGMRPNLSAWEKLLEKCPTFLTNSKSSVFKMKPMISKRVVQIKGHHFVLNPVNLTVHCYQCRDPVWGVNAQAYFCQNCDVSVHKQCAAQLTDHCYPATQQKNKSSVSKNSKKPFTSSASNLLGGSNSSHSRHESPSTSSTIDNLRAVGATSQPILAGGTVTLGHLDRSTPELRSIIPPPVPSSSVPPPPPQVPPPWGTAMAAPPTNVVENAKSTSSDSGIGTEAEIVRQPSRGKSTPTPWNAAEQLGPPPDEAYEEPISSSFRRVDIVMDERPPSLLRAVELGSVSGSSSLSQHSGNEEETRRMLERVMQTALAEGDSDLEVETEVPALESIISWEIIRHLKPKEKKRQEVVNELFHTERTHVRNLKIIARVFYKPLLLKQIVSADIIRLIFSNLEDVLDIHMEIWHKMKLAIEMWQRDPAQNGLYGEIGELIEGCFQGSSGDRLMRATAMFCQNQQFALDYLRKYYGRSKDDPFSAFLIEAESNPLCRKLQLKDMLPMEMQRLVKYPMLLETIAKYTKDPSTEQTQLLNSVNCAKRILAAVNTAKRNTENHRRLDELQRRVDTTNFDSNDQLDAFLQSFDFTKHQLIYEGSLTWRISRTKMVDFHVVLLEHLIVFLTKTESGKLQLRTQDVDTTFTPLLNLAHFAVTCKSTDKRLFSLFRRHDLRVFEFIAPTVTERKTWQRLIEAQIRACPQADDRSYELPFSTSMTSMPYPSLPTTEEKKIERVHVVTHPRLVSANEITIVQPTVFEHAQPVLTPNERLRRHDKLIMDALIDKQKILASFMGDGKDMEELNNMADTLATLSVGELKLKSSKELAMSAIVQGNRLLDLINKEMNPKKDVDDKSALNHAEHLPSVPCYRLTAISAQLMNHLMALLQVIQDQTSEMTAVRQQLHHFKDMAGPGVRTVSEETLTEPPPLPPPLPPST</sequence>
<dbReference type="SUPFAM" id="SSF48065">
    <property type="entry name" value="DBL homology domain (DH-domain)"/>
    <property type="match status" value="1"/>
</dbReference>
<dbReference type="Gene3D" id="2.30.29.30">
    <property type="entry name" value="Pleckstrin-homology domain (PH domain)/Phosphotyrosine-binding domain (PTB)"/>
    <property type="match status" value="1"/>
</dbReference>
<keyword evidence="9" id="KW-0175">Coiled coil</keyword>
<evidence type="ECO:0000256" key="10">
    <source>
        <dbReference type="ARBA" id="ARBA00023136"/>
    </source>
</evidence>
<dbReference type="Proteomes" id="UP000492821">
    <property type="component" value="Unassembled WGS sequence"/>
</dbReference>
<feature type="domain" description="DH" evidence="13">
    <location>
        <begin position="816"/>
        <end position="1014"/>
    </location>
</feature>
<feature type="compositionally biased region" description="Low complexity" evidence="11">
    <location>
        <begin position="585"/>
        <end position="597"/>
    </location>
</feature>
<evidence type="ECO:0000313" key="17">
    <source>
        <dbReference type="Proteomes" id="UP000492821"/>
    </source>
</evidence>
<dbReference type="InterPro" id="IPR001478">
    <property type="entry name" value="PDZ"/>
</dbReference>
<dbReference type="PROSITE" id="PS50106">
    <property type="entry name" value="PDZ"/>
    <property type="match status" value="1"/>
</dbReference>
<dbReference type="GO" id="GO:0005737">
    <property type="term" value="C:cytoplasm"/>
    <property type="evidence" value="ECO:0007669"/>
    <property type="project" value="UniProtKB-SubCell"/>
</dbReference>
<feature type="region of interest" description="Disordered" evidence="11">
    <location>
        <begin position="567"/>
        <end position="610"/>
    </location>
</feature>
<dbReference type="GO" id="GO:0007186">
    <property type="term" value="P:G protein-coupled receptor signaling pathway"/>
    <property type="evidence" value="ECO:0007669"/>
    <property type="project" value="TreeGrafter"/>
</dbReference>
<dbReference type="GO" id="GO:0001664">
    <property type="term" value="F:G protein-coupled receptor binding"/>
    <property type="evidence" value="ECO:0007669"/>
    <property type="project" value="TreeGrafter"/>
</dbReference>
<keyword evidence="7" id="KW-0479">Metal-binding</keyword>
<keyword evidence="8" id="KW-0862">Zinc</keyword>
<dbReference type="PROSITE" id="PS50003">
    <property type="entry name" value="PH_DOMAIN"/>
    <property type="match status" value="1"/>
</dbReference>
<dbReference type="InterPro" id="IPR001849">
    <property type="entry name" value="PH_domain"/>
</dbReference>
<feature type="domain" description="Phorbol-ester/DAG-type" evidence="14">
    <location>
        <begin position="513"/>
        <end position="563"/>
    </location>
</feature>
<dbReference type="InterPro" id="IPR015212">
    <property type="entry name" value="RGS-like_dom"/>
</dbReference>
<dbReference type="InterPro" id="IPR036034">
    <property type="entry name" value="PDZ_sf"/>
</dbReference>
<accession>A0A7E4VMA0</accession>
<evidence type="ECO:0000256" key="5">
    <source>
        <dbReference type="ARBA" id="ARBA00022553"/>
    </source>
</evidence>
<dbReference type="InterPro" id="IPR044926">
    <property type="entry name" value="RGS_subdomain_2"/>
</dbReference>
<dbReference type="PROSITE" id="PS50081">
    <property type="entry name" value="ZF_DAG_PE_2"/>
    <property type="match status" value="1"/>
</dbReference>
<dbReference type="Pfam" id="PF00595">
    <property type="entry name" value="PDZ"/>
    <property type="match status" value="1"/>
</dbReference>
<dbReference type="Gene3D" id="1.10.167.10">
    <property type="entry name" value="Regulator of G-protein Signalling 4, domain 2"/>
    <property type="match status" value="1"/>
</dbReference>
<feature type="domain" description="PH" evidence="12">
    <location>
        <begin position="1055"/>
        <end position="1159"/>
    </location>
</feature>
<evidence type="ECO:0000256" key="9">
    <source>
        <dbReference type="ARBA" id="ARBA00023054"/>
    </source>
</evidence>
<dbReference type="GO" id="GO:0005096">
    <property type="term" value="F:GTPase activator activity"/>
    <property type="evidence" value="ECO:0007669"/>
    <property type="project" value="UniProtKB-KW"/>
</dbReference>
<comment type="subcellular location">
    <subcellularLocation>
        <location evidence="2">Cytoplasm</location>
    </subcellularLocation>
    <subcellularLocation>
        <location evidence="1">Membrane</location>
    </subcellularLocation>
</comment>
<reference evidence="18" key="2">
    <citation type="submission" date="2020-10" db="UniProtKB">
        <authorList>
            <consortium name="WormBaseParasite"/>
        </authorList>
    </citation>
    <scope>IDENTIFICATION</scope>
</reference>
<evidence type="ECO:0000259" key="16">
    <source>
        <dbReference type="PROSITE" id="PS50132"/>
    </source>
</evidence>
<reference evidence="17" key="1">
    <citation type="journal article" date="2013" name="Genetics">
        <title>The draft genome and transcriptome of Panagrellus redivivus are shaped by the harsh demands of a free-living lifestyle.</title>
        <authorList>
            <person name="Srinivasan J."/>
            <person name="Dillman A.R."/>
            <person name="Macchietto M.G."/>
            <person name="Heikkinen L."/>
            <person name="Lakso M."/>
            <person name="Fracchia K.M."/>
            <person name="Antoshechkin I."/>
            <person name="Mortazavi A."/>
            <person name="Wong G."/>
            <person name="Sternberg P.W."/>
        </authorList>
    </citation>
    <scope>NUCLEOTIDE SEQUENCE [LARGE SCALE GENOMIC DNA]</scope>
    <source>
        <strain evidence="17">MT8872</strain>
    </source>
</reference>
<keyword evidence="4" id="KW-0963">Cytoplasm</keyword>
<dbReference type="SUPFAM" id="SSF50156">
    <property type="entry name" value="PDZ domain-like"/>
    <property type="match status" value="1"/>
</dbReference>
<keyword evidence="3" id="KW-0343">GTPase activation</keyword>
<dbReference type="Pfam" id="PF09128">
    <property type="entry name" value="RGS-like"/>
    <property type="match status" value="1"/>
</dbReference>
<dbReference type="SUPFAM" id="SSF57889">
    <property type="entry name" value="Cysteine-rich domain"/>
    <property type="match status" value="1"/>
</dbReference>
<dbReference type="PANTHER" id="PTHR45872:SF2">
    <property type="entry name" value="RHO GUANINE NUCLEOTIDE EXCHANGE FACTOR 2, ISOFORM D"/>
    <property type="match status" value="1"/>
</dbReference>
<dbReference type="SUPFAM" id="SSF50729">
    <property type="entry name" value="PH domain-like"/>
    <property type="match status" value="1"/>
</dbReference>
<dbReference type="Gene3D" id="1.20.900.10">
    <property type="entry name" value="Dbl homology (DH) domain"/>
    <property type="match status" value="1"/>
</dbReference>
<dbReference type="InterPro" id="IPR000219">
    <property type="entry name" value="DH_dom"/>
</dbReference>
<feature type="region of interest" description="Disordered" evidence="11">
    <location>
        <begin position="678"/>
        <end position="727"/>
    </location>
</feature>
<dbReference type="SUPFAM" id="SSF48097">
    <property type="entry name" value="Regulator of G-protein signaling, RGS"/>
    <property type="match status" value="1"/>
</dbReference>
<dbReference type="GO" id="GO:0046872">
    <property type="term" value="F:metal ion binding"/>
    <property type="evidence" value="ECO:0007669"/>
    <property type="project" value="UniProtKB-KW"/>
</dbReference>